<feature type="region of interest" description="Disordered" evidence="1">
    <location>
        <begin position="23"/>
        <end position="66"/>
    </location>
</feature>
<feature type="region of interest" description="Disordered" evidence="1">
    <location>
        <begin position="93"/>
        <end position="132"/>
    </location>
</feature>
<name>A0A225WZR4_9STRA</name>
<evidence type="ECO:0000256" key="1">
    <source>
        <dbReference type="SAM" id="MobiDB-lite"/>
    </source>
</evidence>
<organism evidence="2 3">
    <name type="scientific">Phytophthora megakarya</name>
    <dbReference type="NCBI Taxonomy" id="4795"/>
    <lineage>
        <taxon>Eukaryota</taxon>
        <taxon>Sar</taxon>
        <taxon>Stramenopiles</taxon>
        <taxon>Oomycota</taxon>
        <taxon>Peronosporomycetes</taxon>
        <taxon>Peronosporales</taxon>
        <taxon>Peronosporaceae</taxon>
        <taxon>Phytophthora</taxon>
    </lineage>
</organism>
<feature type="compositionally biased region" description="Polar residues" evidence="1">
    <location>
        <begin position="122"/>
        <end position="132"/>
    </location>
</feature>
<gene>
    <name evidence="2" type="ORF">PHMEG_0002010</name>
</gene>
<keyword evidence="3" id="KW-1185">Reference proteome</keyword>
<dbReference type="EMBL" id="NBNE01000082">
    <property type="protein sequence ID" value="OWZ23141.1"/>
    <property type="molecule type" value="Genomic_DNA"/>
</dbReference>
<proteinExistence type="predicted"/>
<feature type="compositionally biased region" description="Basic and acidic residues" evidence="1">
    <location>
        <begin position="43"/>
        <end position="66"/>
    </location>
</feature>
<feature type="region of interest" description="Disordered" evidence="1">
    <location>
        <begin position="202"/>
        <end position="231"/>
    </location>
</feature>
<feature type="compositionally biased region" description="Basic and acidic residues" evidence="1">
    <location>
        <begin position="108"/>
        <end position="121"/>
    </location>
</feature>
<dbReference type="Proteomes" id="UP000198211">
    <property type="component" value="Unassembled WGS sequence"/>
</dbReference>
<reference evidence="3" key="1">
    <citation type="submission" date="2017-03" db="EMBL/GenBank/DDBJ databases">
        <title>Phytopthora megakarya and P. palmivora, two closely related causual agents of cacao black pod achieved similar genome size and gene model numbers by different mechanisms.</title>
        <authorList>
            <person name="Ali S."/>
            <person name="Shao J."/>
            <person name="Larry D.J."/>
            <person name="Kronmiller B."/>
            <person name="Shen D."/>
            <person name="Strem M.D."/>
            <person name="Melnick R.L."/>
            <person name="Guiltinan M.J."/>
            <person name="Tyler B.M."/>
            <person name="Meinhardt L.W."/>
            <person name="Bailey B.A."/>
        </authorList>
    </citation>
    <scope>NUCLEOTIDE SEQUENCE [LARGE SCALE GENOMIC DNA]</scope>
    <source>
        <strain evidence="3">zdho120</strain>
    </source>
</reference>
<protein>
    <submittedName>
        <fullName evidence="2">Uncharacterized protein</fullName>
    </submittedName>
</protein>
<sequence>MALNAKKNWRANYLRALNIFTPDLATPSRPRHTQQTTTRPQSNRRDTRPSRRRSTPAEEKEKDKDKSYVFGLRSHLFRARRLAPSEITVDHVSAPIEIPTGPRTPTPKSDKVERNSERRSNEFQSSKELNQPMQLLSWEEPSVMLGNEWPLESEKRNSGVRYSGPHSIAEECEDTEEEVLTTEDDDDDIFKMEFDDNDVNTSSNVFRGKREKERRTKDLQRRPGRFDDLDDRDVVTPLSASFVPPHQMVERGCFSLGLRDELKRKPSVHKQ</sequence>
<dbReference type="AlphaFoldDB" id="A0A225WZR4"/>
<evidence type="ECO:0000313" key="2">
    <source>
        <dbReference type="EMBL" id="OWZ23141.1"/>
    </source>
</evidence>
<dbReference type="OrthoDB" id="68612at2759"/>
<accession>A0A225WZR4</accession>
<feature type="compositionally biased region" description="Basic and acidic residues" evidence="1">
    <location>
        <begin position="208"/>
        <end position="227"/>
    </location>
</feature>
<comment type="caution">
    <text evidence="2">The sequence shown here is derived from an EMBL/GenBank/DDBJ whole genome shotgun (WGS) entry which is preliminary data.</text>
</comment>
<evidence type="ECO:0000313" key="3">
    <source>
        <dbReference type="Proteomes" id="UP000198211"/>
    </source>
</evidence>